<dbReference type="PANTHER" id="PTHR30158:SF3">
    <property type="entry name" value="MULTIDRUG EFFLUX PUMP SUBUNIT ACRA-RELATED"/>
    <property type="match status" value="1"/>
</dbReference>
<dbReference type="InterPro" id="IPR058627">
    <property type="entry name" value="MdtA-like_C"/>
</dbReference>
<dbReference type="AlphaFoldDB" id="A0A8G2BXH4"/>
<dbReference type="Pfam" id="PF25917">
    <property type="entry name" value="BSH_RND"/>
    <property type="match status" value="1"/>
</dbReference>
<feature type="domain" description="Multidrug resistance protein MdtA-like C-terminal permuted SH3" evidence="7">
    <location>
        <begin position="301"/>
        <end position="359"/>
    </location>
</feature>
<dbReference type="PANTHER" id="PTHR30158">
    <property type="entry name" value="ACRA/E-RELATED COMPONENT OF DRUG EFFLUX TRANSPORTER"/>
    <property type="match status" value="1"/>
</dbReference>
<dbReference type="GO" id="GO:0030313">
    <property type="term" value="C:cell envelope"/>
    <property type="evidence" value="ECO:0007669"/>
    <property type="project" value="UniProtKB-SubCell"/>
</dbReference>
<evidence type="ECO:0000259" key="5">
    <source>
        <dbReference type="Pfam" id="PF25917"/>
    </source>
</evidence>
<keyword evidence="9" id="KW-1185">Reference proteome</keyword>
<dbReference type="InterPro" id="IPR006143">
    <property type="entry name" value="RND_pump_MFP"/>
</dbReference>
<dbReference type="Pfam" id="PF25967">
    <property type="entry name" value="RND-MFP_C"/>
    <property type="match status" value="1"/>
</dbReference>
<dbReference type="SUPFAM" id="SSF111369">
    <property type="entry name" value="HlyD-like secretion proteins"/>
    <property type="match status" value="1"/>
</dbReference>
<evidence type="ECO:0000256" key="2">
    <source>
        <dbReference type="ARBA" id="ARBA00009477"/>
    </source>
</evidence>
<comment type="subcellular location">
    <subcellularLocation>
        <location evidence="1">Cell envelope</location>
    </subcellularLocation>
</comment>
<comment type="caution">
    <text evidence="8">The sequence shown here is derived from an EMBL/GenBank/DDBJ whole genome shotgun (WGS) entry which is preliminary data.</text>
</comment>
<evidence type="ECO:0000259" key="4">
    <source>
        <dbReference type="Pfam" id="PF25876"/>
    </source>
</evidence>
<dbReference type="InterPro" id="IPR058625">
    <property type="entry name" value="MdtA-like_BSH"/>
</dbReference>
<sequence>MDKLGLVKAKIVLVAFLIVFTGCRNKEQSQLPLVIVDKPAKEDVQIFGEYVGRIRAASFVEVHARVEGYLEKMLFEEGKQVKQGEPLYIINSAPYKARVEKAKAQLKKDQAQAAKAKRDVERLTPLYEQHAASQLDLDNAVAALENAEANIAISKADLDNAQLELGYTVVTSPISGYISERFVDVGALVGPGVNSKLAAVVKSDTVLVDFKMTALDYLRAERRNVKFGEQDTTRNWQPTVTVTLADDSEYPVKGIVNFSDPLVDPQTGTFGVRAELSNPNQKLLPGQFTRVKLLLDVRERAIVVPRKALSIEKGGAFIYVIRKDDIAEKRFVQTGPEIGNKVVVERGLGENEEVVIEGYHKLTPGIKVRPVNANDEKAIQKLREEDGE</sequence>
<dbReference type="Proteomes" id="UP000236725">
    <property type="component" value="Unassembled WGS sequence"/>
</dbReference>
<dbReference type="GO" id="GO:0046677">
    <property type="term" value="P:response to antibiotic"/>
    <property type="evidence" value="ECO:0007669"/>
    <property type="project" value="TreeGrafter"/>
</dbReference>
<dbReference type="Pfam" id="PF25876">
    <property type="entry name" value="HH_MFP_RND"/>
    <property type="match status" value="1"/>
</dbReference>
<comment type="similarity">
    <text evidence="2">Belongs to the membrane fusion protein (MFP) (TC 8.A.1) family.</text>
</comment>
<name>A0A8G2BXH4_9BACT</name>
<feature type="domain" description="Multidrug resistance protein MdtA-like beta-barrel" evidence="6">
    <location>
        <begin position="206"/>
        <end position="296"/>
    </location>
</feature>
<dbReference type="InterPro" id="IPR058624">
    <property type="entry name" value="MdtA-like_HH"/>
</dbReference>
<dbReference type="Gene3D" id="2.40.30.170">
    <property type="match status" value="1"/>
</dbReference>
<dbReference type="Gene3D" id="2.40.50.100">
    <property type="match status" value="1"/>
</dbReference>
<organism evidence="8 9">
    <name type="scientific">Parabacteroides chinchillae</name>
    <dbReference type="NCBI Taxonomy" id="871327"/>
    <lineage>
        <taxon>Bacteria</taxon>
        <taxon>Pseudomonadati</taxon>
        <taxon>Bacteroidota</taxon>
        <taxon>Bacteroidia</taxon>
        <taxon>Bacteroidales</taxon>
        <taxon>Tannerellaceae</taxon>
        <taxon>Parabacteroides</taxon>
    </lineage>
</organism>
<dbReference type="NCBIfam" id="TIGR01730">
    <property type="entry name" value="RND_mfp"/>
    <property type="match status" value="1"/>
</dbReference>
<keyword evidence="3" id="KW-0175">Coiled coil</keyword>
<feature type="domain" description="Multidrug resistance protein MdtA-like alpha-helical hairpin" evidence="4">
    <location>
        <begin position="100"/>
        <end position="168"/>
    </location>
</feature>
<evidence type="ECO:0000256" key="1">
    <source>
        <dbReference type="ARBA" id="ARBA00004196"/>
    </source>
</evidence>
<reference evidence="8 9" key="1">
    <citation type="submission" date="2016-10" db="EMBL/GenBank/DDBJ databases">
        <authorList>
            <person name="Varghese N."/>
            <person name="Submissions S."/>
        </authorList>
    </citation>
    <scope>NUCLEOTIDE SEQUENCE [LARGE SCALE GENOMIC DNA]</scope>
    <source>
        <strain evidence="8 9">DSM 29073</strain>
    </source>
</reference>
<dbReference type="Pfam" id="PF25944">
    <property type="entry name" value="Beta-barrel_RND"/>
    <property type="match status" value="1"/>
</dbReference>
<dbReference type="EMBL" id="FNVS01000012">
    <property type="protein sequence ID" value="SEG03113.1"/>
    <property type="molecule type" value="Genomic_DNA"/>
</dbReference>
<dbReference type="InterPro" id="IPR058626">
    <property type="entry name" value="MdtA-like_b-barrel"/>
</dbReference>
<dbReference type="GO" id="GO:0022857">
    <property type="term" value="F:transmembrane transporter activity"/>
    <property type="evidence" value="ECO:0007669"/>
    <property type="project" value="InterPro"/>
</dbReference>
<dbReference type="Gene3D" id="2.40.420.20">
    <property type="match status" value="1"/>
</dbReference>
<accession>A0A8G2BXH4</accession>
<dbReference type="RefSeq" id="WP_103983761.1">
    <property type="nucleotide sequence ID" value="NZ_FNVS01000012.1"/>
</dbReference>
<gene>
    <name evidence="8" type="ORF">SAMN05444001_112112</name>
</gene>
<protein>
    <submittedName>
        <fullName evidence="8">Membrane fusion protein, multidrug efflux system</fullName>
    </submittedName>
</protein>
<dbReference type="GO" id="GO:0005886">
    <property type="term" value="C:plasma membrane"/>
    <property type="evidence" value="ECO:0007669"/>
    <property type="project" value="TreeGrafter"/>
</dbReference>
<feature type="coiled-coil region" evidence="3">
    <location>
        <begin position="99"/>
        <end position="164"/>
    </location>
</feature>
<dbReference type="Gene3D" id="1.10.287.470">
    <property type="entry name" value="Helix hairpin bin"/>
    <property type="match status" value="1"/>
</dbReference>
<evidence type="ECO:0000256" key="3">
    <source>
        <dbReference type="SAM" id="Coils"/>
    </source>
</evidence>
<dbReference type="PROSITE" id="PS51257">
    <property type="entry name" value="PROKAR_LIPOPROTEIN"/>
    <property type="match status" value="1"/>
</dbReference>
<evidence type="ECO:0000259" key="7">
    <source>
        <dbReference type="Pfam" id="PF25967"/>
    </source>
</evidence>
<feature type="domain" description="Multidrug resistance protein MdtA-like barrel-sandwich hybrid" evidence="5">
    <location>
        <begin position="60"/>
        <end position="197"/>
    </location>
</feature>
<evidence type="ECO:0000313" key="8">
    <source>
        <dbReference type="EMBL" id="SEG03113.1"/>
    </source>
</evidence>
<evidence type="ECO:0000259" key="6">
    <source>
        <dbReference type="Pfam" id="PF25944"/>
    </source>
</evidence>
<proteinExistence type="inferred from homology"/>
<evidence type="ECO:0000313" key="9">
    <source>
        <dbReference type="Proteomes" id="UP000236725"/>
    </source>
</evidence>